<dbReference type="EMBL" id="SOPW01000007">
    <property type="protein sequence ID" value="TFB21786.1"/>
    <property type="molecule type" value="Genomic_DNA"/>
</dbReference>
<organism evidence="1 2">
    <name type="scientific">Filobacillus milosensis</name>
    <dbReference type="NCBI Taxonomy" id="94137"/>
    <lineage>
        <taxon>Bacteria</taxon>
        <taxon>Bacillati</taxon>
        <taxon>Bacillota</taxon>
        <taxon>Bacilli</taxon>
        <taxon>Bacillales</taxon>
        <taxon>Bacillaceae</taxon>
        <taxon>Filobacillus</taxon>
    </lineage>
</organism>
<gene>
    <name evidence="1" type="ORF">E3U55_08145</name>
</gene>
<dbReference type="RefSeq" id="WP_134339930.1">
    <property type="nucleotide sequence ID" value="NZ_SOPW01000007.1"/>
</dbReference>
<proteinExistence type="predicted"/>
<reference evidence="1 2" key="1">
    <citation type="submission" date="2019-03" db="EMBL/GenBank/DDBJ databases">
        <authorList>
            <person name="He R.-H."/>
        </authorList>
    </citation>
    <scope>NUCLEOTIDE SEQUENCE [LARGE SCALE GENOMIC DNA]</scope>
    <source>
        <strain evidence="2">SH 714</strain>
    </source>
</reference>
<sequence length="61" mass="6812">MKLEDENGEEVSYRNLHTNAKQEDDSFGFSVPGGGETITVTLSNLLFHVNLDETLTINIEE</sequence>
<dbReference type="AlphaFoldDB" id="A0A4Y8IKW8"/>
<protein>
    <submittedName>
        <fullName evidence="1">Uncharacterized protein</fullName>
    </submittedName>
</protein>
<dbReference type="Proteomes" id="UP000297975">
    <property type="component" value="Unassembled WGS sequence"/>
</dbReference>
<evidence type="ECO:0000313" key="1">
    <source>
        <dbReference type="EMBL" id="TFB21786.1"/>
    </source>
</evidence>
<comment type="caution">
    <text evidence="1">The sequence shown here is derived from an EMBL/GenBank/DDBJ whole genome shotgun (WGS) entry which is preliminary data.</text>
</comment>
<accession>A0A4Y8IKW8</accession>
<keyword evidence="2" id="KW-1185">Reference proteome</keyword>
<evidence type="ECO:0000313" key="2">
    <source>
        <dbReference type="Proteomes" id="UP000297975"/>
    </source>
</evidence>
<name>A0A4Y8IKW8_9BACI</name>